<comment type="similarity">
    <text evidence="2">Belongs to the EamA transporter family.</text>
</comment>
<dbReference type="SUPFAM" id="SSF103481">
    <property type="entry name" value="Multidrug resistance efflux transporter EmrE"/>
    <property type="match status" value="2"/>
</dbReference>
<evidence type="ECO:0000313" key="9">
    <source>
        <dbReference type="Proteomes" id="UP000199054"/>
    </source>
</evidence>
<dbReference type="GO" id="GO:0016020">
    <property type="term" value="C:membrane"/>
    <property type="evidence" value="ECO:0007669"/>
    <property type="project" value="UniProtKB-SubCell"/>
</dbReference>
<evidence type="ECO:0000256" key="4">
    <source>
        <dbReference type="ARBA" id="ARBA00022989"/>
    </source>
</evidence>
<keyword evidence="5 6" id="KW-0472">Membrane</keyword>
<feature type="transmembrane region" description="Helical" evidence="6">
    <location>
        <begin position="33"/>
        <end position="54"/>
    </location>
</feature>
<comment type="subcellular location">
    <subcellularLocation>
        <location evidence="1">Membrane</location>
        <topology evidence="1">Multi-pass membrane protein</topology>
    </subcellularLocation>
</comment>
<feature type="transmembrane region" description="Helical" evidence="6">
    <location>
        <begin position="239"/>
        <end position="260"/>
    </location>
</feature>
<proteinExistence type="inferred from homology"/>
<evidence type="ECO:0000256" key="1">
    <source>
        <dbReference type="ARBA" id="ARBA00004141"/>
    </source>
</evidence>
<feature type="domain" description="EamA" evidence="7">
    <location>
        <begin position="149"/>
        <end position="282"/>
    </location>
</feature>
<dbReference type="RefSeq" id="WP_090613031.1">
    <property type="nucleotide sequence ID" value="NZ_CP067124.1"/>
</dbReference>
<evidence type="ECO:0000259" key="7">
    <source>
        <dbReference type="Pfam" id="PF00892"/>
    </source>
</evidence>
<organism evidence="8 9">
    <name type="scientific">Paracoccus alcaliphilus</name>
    <dbReference type="NCBI Taxonomy" id="34002"/>
    <lineage>
        <taxon>Bacteria</taxon>
        <taxon>Pseudomonadati</taxon>
        <taxon>Pseudomonadota</taxon>
        <taxon>Alphaproteobacteria</taxon>
        <taxon>Rhodobacterales</taxon>
        <taxon>Paracoccaceae</taxon>
        <taxon>Paracoccus</taxon>
    </lineage>
</organism>
<dbReference type="PANTHER" id="PTHR32322">
    <property type="entry name" value="INNER MEMBRANE TRANSPORTER"/>
    <property type="match status" value="1"/>
</dbReference>
<sequence>MDIRAILMGLVFAIMWASAFTSTRMIVTEAPPLLALALRFSLSGLIGVLAALAMGQTWRGLRREQWRAVIILGLCQNALYLGMNWIAMQWIEAGLASIIAATMPLIVAFLGWGLMGERLRMLGVAGLALGLIGVAIIMGARLQGGSDLAGIILCFFAALALAIATLTVRGASSGGNVMMVVGLQMLVGAATLAIVSALFETWRLEPNPRLVLAFTYTVLVPGVLATWIWFLLVDRIGAVRAATFHFLTPFFGVAIGALLLGEQLGAGDVIGVGIIMAGILAVQLSKAPAPVTPVKRPPPS</sequence>
<evidence type="ECO:0000256" key="5">
    <source>
        <dbReference type="ARBA" id="ARBA00023136"/>
    </source>
</evidence>
<protein>
    <submittedName>
        <fullName evidence="8">Threonine/homoserine efflux transporter RhtA</fullName>
    </submittedName>
</protein>
<dbReference type="InterPro" id="IPR050638">
    <property type="entry name" value="AA-Vitamin_Transporters"/>
</dbReference>
<feature type="domain" description="EamA" evidence="7">
    <location>
        <begin position="4"/>
        <end position="138"/>
    </location>
</feature>
<feature type="transmembrane region" description="Helical" evidence="6">
    <location>
        <begin position="266"/>
        <end position="285"/>
    </location>
</feature>
<dbReference type="Proteomes" id="UP000199054">
    <property type="component" value="Unassembled WGS sequence"/>
</dbReference>
<gene>
    <name evidence="8" type="ORF">SAMN04489859_101785</name>
</gene>
<dbReference type="Pfam" id="PF00892">
    <property type="entry name" value="EamA"/>
    <property type="match status" value="2"/>
</dbReference>
<feature type="transmembrane region" description="Helical" evidence="6">
    <location>
        <begin position="93"/>
        <end position="114"/>
    </location>
</feature>
<dbReference type="AlphaFoldDB" id="A0A1H8JJR1"/>
<feature type="transmembrane region" description="Helical" evidence="6">
    <location>
        <begin position="180"/>
        <end position="199"/>
    </location>
</feature>
<dbReference type="InterPro" id="IPR037185">
    <property type="entry name" value="EmrE-like"/>
</dbReference>
<dbReference type="OrthoDB" id="7274881at2"/>
<evidence type="ECO:0000256" key="2">
    <source>
        <dbReference type="ARBA" id="ARBA00007362"/>
    </source>
</evidence>
<feature type="transmembrane region" description="Helical" evidence="6">
    <location>
        <begin position="7"/>
        <end position="27"/>
    </location>
</feature>
<evidence type="ECO:0000256" key="6">
    <source>
        <dbReference type="SAM" id="Phobius"/>
    </source>
</evidence>
<evidence type="ECO:0000256" key="3">
    <source>
        <dbReference type="ARBA" id="ARBA00022692"/>
    </source>
</evidence>
<feature type="transmembrane region" description="Helical" evidence="6">
    <location>
        <begin position="148"/>
        <end position="168"/>
    </location>
</feature>
<dbReference type="InterPro" id="IPR000620">
    <property type="entry name" value="EamA_dom"/>
</dbReference>
<keyword evidence="4 6" id="KW-1133">Transmembrane helix</keyword>
<reference evidence="8 9" key="1">
    <citation type="submission" date="2016-10" db="EMBL/GenBank/DDBJ databases">
        <authorList>
            <person name="de Groot N.N."/>
        </authorList>
    </citation>
    <scope>NUCLEOTIDE SEQUENCE [LARGE SCALE GENOMIC DNA]</scope>
    <source>
        <strain evidence="8 9">DSM 8512</strain>
    </source>
</reference>
<keyword evidence="3 6" id="KW-0812">Transmembrane</keyword>
<evidence type="ECO:0000313" key="8">
    <source>
        <dbReference type="EMBL" id="SEN81014.1"/>
    </source>
</evidence>
<feature type="transmembrane region" description="Helical" evidence="6">
    <location>
        <begin position="121"/>
        <end position="142"/>
    </location>
</feature>
<accession>A0A1H8JJR1</accession>
<dbReference type="STRING" id="34002.SAMN04489859_101785"/>
<dbReference type="EMBL" id="FODE01000017">
    <property type="protein sequence ID" value="SEN81014.1"/>
    <property type="molecule type" value="Genomic_DNA"/>
</dbReference>
<name>A0A1H8JJR1_9RHOB</name>
<dbReference type="PANTHER" id="PTHR32322:SF2">
    <property type="entry name" value="EAMA DOMAIN-CONTAINING PROTEIN"/>
    <property type="match status" value="1"/>
</dbReference>
<feature type="transmembrane region" description="Helical" evidence="6">
    <location>
        <begin position="211"/>
        <end position="232"/>
    </location>
</feature>
<keyword evidence="9" id="KW-1185">Reference proteome</keyword>
<feature type="transmembrane region" description="Helical" evidence="6">
    <location>
        <begin position="66"/>
        <end position="87"/>
    </location>
</feature>